<dbReference type="AlphaFoldDB" id="A0AAJ0C9I6"/>
<dbReference type="RefSeq" id="XP_060288235.1">
    <property type="nucleotide sequence ID" value="XM_060422358.1"/>
</dbReference>
<organism evidence="11 12">
    <name type="scientific">Phialemonium atrogriseum</name>
    <dbReference type="NCBI Taxonomy" id="1093897"/>
    <lineage>
        <taxon>Eukaryota</taxon>
        <taxon>Fungi</taxon>
        <taxon>Dikarya</taxon>
        <taxon>Ascomycota</taxon>
        <taxon>Pezizomycotina</taxon>
        <taxon>Sordariomycetes</taxon>
        <taxon>Sordariomycetidae</taxon>
        <taxon>Cephalothecales</taxon>
        <taxon>Cephalothecaceae</taxon>
        <taxon>Phialemonium</taxon>
    </lineage>
</organism>
<dbReference type="EMBL" id="MU838998">
    <property type="protein sequence ID" value="KAK1772022.1"/>
    <property type="molecule type" value="Genomic_DNA"/>
</dbReference>
<evidence type="ECO:0000256" key="1">
    <source>
        <dbReference type="ARBA" id="ARBA00001974"/>
    </source>
</evidence>
<dbReference type="SUPFAM" id="SSF51905">
    <property type="entry name" value="FAD/NAD(P)-binding domain"/>
    <property type="match status" value="2"/>
</dbReference>
<keyword evidence="8" id="KW-0560">Oxidoreductase</keyword>
<dbReference type="GeneID" id="85305545"/>
<evidence type="ECO:0000256" key="7">
    <source>
        <dbReference type="ARBA" id="ARBA00022857"/>
    </source>
</evidence>
<comment type="catalytic activity">
    <reaction evidence="10">
        <text>L-ornithine + NADH + O2 = N(5)-hydroxy-L-ornithine + NAD(+) + H2O</text>
        <dbReference type="Rhea" id="RHEA:41512"/>
        <dbReference type="ChEBI" id="CHEBI:15377"/>
        <dbReference type="ChEBI" id="CHEBI:15379"/>
        <dbReference type="ChEBI" id="CHEBI:46911"/>
        <dbReference type="ChEBI" id="CHEBI:57540"/>
        <dbReference type="ChEBI" id="CHEBI:57945"/>
        <dbReference type="ChEBI" id="CHEBI:78275"/>
        <dbReference type="EC" id="1.14.13.196"/>
    </reaction>
</comment>
<accession>A0AAJ0C9I6</accession>
<comment type="similarity">
    <text evidence="3">Belongs to the lysine N(6)-hydroxylase/L-ornithine N(5)-oxygenase family.</text>
</comment>
<dbReference type="Pfam" id="PF13434">
    <property type="entry name" value="Lys_Orn_oxgnase"/>
    <property type="match status" value="1"/>
</dbReference>
<keyword evidence="5" id="KW-0285">Flavoprotein</keyword>
<evidence type="ECO:0000313" key="11">
    <source>
        <dbReference type="EMBL" id="KAK1772022.1"/>
    </source>
</evidence>
<dbReference type="InterPro" id="IPR036188">
    <property type="entry name" value="FAD/NAD-bd_sf"/>
</dbReference>
<evidence type="ECO:0000256" key="4">
    <source>
        <dbReference type="ARBA" id="ARBA00012881"/>
    </source>
</evidence>
<name>A0AAJ0C9I6_9PEZI</name>
<dbReference type="Proteomes" id="UP001244011">
    <property type="component" value="Unassembled WGS sequence"/>
</dbReference>
<evidence type="ECO:0000256" key="2">
    <source>
        <dbReference type="ARBA" id="ARBA00004924"/>
    </source>
</evidence>
<keyword evidence="6" id="KW-0274">FAD</keyword>
<evidence type="ECO:0000256" key="6">
    <source>
        <dbReference type="ARBA" id="ARBA00022827"/>
    </source>
</evidence>
<evidence type="ECO:0000256" key="8">
    <source>
        <dbReference type="ARBA" id="ARBA00023002"/>
    </source>
</evidence>
<proteinExistence type="inferred from homology"/>
<evidence type="ECO:0000256" key="3">
    <source>
        <dbReference type="ARBA" id="ARBA00007588"/>
    </source>
</evidence>
<dbReference type="PANTHER" id="PTHR42802">
    <property type="entry name" value="MONOOXYGENASE"/>
    <property type="match status" value="1"/>
</dbReference>
<gene>
    <name evidence="11" type="ORF">QBC33DRAFT_173234</name>
</gene>
<evidence type="ECO:0000313" key="12">
    <source>
        <dbReference type="Proteomes" id="UP001244011"/>
    </source>
</evidence>
<evidence type="ECO:0000256" key="9">
    <source>
        <dbReference type="ARBA" id="ARBA00047598"/>
    </source>
</evidence>
<dbReference type="GO" id="GO:0006879">
    <property type="term" value="P:intracellular iron ion homeostasis"/>
    <property type="evidence" value="ECO:0007669"/>
    <property type="project" value="TreeGrafter"/>
</dbReference>
<dbReference type="PANTHER" id="PTHR42802:SF1">
    <property type="entry name" value="L-ORNITHINE N(5)-MONOOXYGENASE"/>
    <property type="match status" value="1"/>
</dbReference>
<comment type="catalytic activity">
    <reaction evidence="9">
        <text>L-ornithine + NADPH + O2 = N(5)-hydroxy-L-ornithine + NADP(+) + H2O</text>
        <dbReference type="Rhea" id="RHEA:41508"/>
        <dbReference type="ChEBI" id="CHEBI:15377"/>
        <dbReference type="ChEBI" id="CHEBI:15379"/>
        <dbReference type="ChEBI" id="CHEBI:46911"/>
        <dbReference type="ChEBI" id="CHEBI:57783"/>
        <dbReference type="ChEBI" id="CHEBI:58349"/>
        <dbReference type="ChEBI" id="CHEBI:78275"/>
        <dbReference type="EC" id="1.14.13.196"/>
    </reaction>
</comment>
<dbReference type="PRINTS" id="PR00368">
    <property type="entry name" value="FADPNR"/>
</dbReference>
<dbReference type="EC" id="1.14.13.196" evidence="4"/>
<keyword evidence="7" id="KW-0521">NADP</keyword>
<evidence type="ECO:0000256" key="10">
    <source>
        <dbReference type="ARBA" id="ARBA00049248"/>
    </source>
</evidence>
<keyword evidence="12" id="KW-1185">Reference proteome</keyword>
<protein>
    <recommendedName>
        <fullName evidence="4">L-ornithine N(5)-monooxygenase [NAD(P)H]</fullName>
        <ecNumber evidence="4">1.14.13.196</ecNumber>
    </recommendedName>
</protein>
<comment type="cofactor">
    <cofactor evidence="1">
        <name>FAD</name>
        <dbReference type="ChEBI" id="CHEBI:57692"/>
    </cofactor>
</comment>
<dbReference type="InterPro" id="IPR025700">
    <property type="entry name" value="Lys/Orn_oxygenase"/>
</dbReference>
<sequence>MSPHITVEHQQPNGIGIHPEPAAYNGNNGASVVNGINGVGTHGVNGLVNGAPRVSHVNGTANGLHRTQSPHLRASDPDAVHDLICVGFGPASLAVAVALHDALEAGTMSQRPNVLFLEKQPSFAWHAGMLLPGAKMQISFIKDLASLRDPRSNFTFLNYLHKNDRLVDFTNLGTFLPARVEYEDYLRWCAGHFDDVVKYQTQVLSVSPVPDQDGPFKVFTVTSQNLKTGVTTTHRARNVLLAIGGQPSIPKSLPASSRRVIHSSQYAQMVPKILSDRAAPYRVAVVGAGQSAAEIFNNIQTLYPKSRTCLIMRSEFLKPSDDSPFVNSIFNPSFVDSIYPRSPEYRRNLITEARATNYGVVRLELIEHLYETMYEQLRKLGRDERQWPHRIMGGRRVLGVEEADDTLHVKVCVSPPGEMELDGPVGEEEVLEVDLIISATGYCRSAHVDMLKGAWPLLPEVADKGGYKDHETRDRWLVETPGSSEGEPSKTRVIEVGRDYGVRFEPGTVAAGSGIWLQGCCEGTHGVSSFSCFYPTPPLLTASLLRGANMSETN</sequence>
<comment type="caution">
    <text evidence="11">The sequence shown here is derived from an EMBL/GenBank/DDBJ whole genome shotgun (WGS) entry which is preliminary data.</text>
</comment>
<dbReference type="Gene3D" id="3.50.50.60">
    <property type="entry name" value="FAD/NAD(P)-binding domain"/>
    <property type="match status" value="1"/>
</dbReference>
<comment type="pathway">
    <text evidence="2">Siderophore biosynthesis.</text>
</comment>
<evidence type="ECO:0000256" key="5">
    <source>
        <dbReference type="ARBA" id="ARBA00022630"/>
    </source>
</evidence>
<reference evidence="11" key="1">
    <citation type="submission" date="2023-06" db="EMBL/GenBank/DDBJ databases">
        <title>Genome-scale phylogeny and comparative genomics of the fungal order Sordariales.</title>
        <authorList>
            <consortium name="Lawrence Berkeley National Laboratory"/>
            <person name="Hensen N."/>
            <person name="Bonometti L."/>
            <person name="Westerberg I."/>
            <person name="Brannstrom I.O."/>
            <person name="Guillou S."/>
            <person name="Cros-Aarteil S."/>
            <person name="Calhoun S."/>
            <person name="Haridas S."/>
            <person name="Kuo A."/>
            <person name="Mondo S."/>
            <person name="Pangilinan J."/>
            <person name="Riley R."/>
            <person name="Labutti K."/>
            <person name="Andreopoulos B."/>
            <person name="Lipzen A."/>
            <person name="Chen C."/>
            <person name="Yanf M."/>
            <person name="Daum C."/>
            <person name="Ng V."/>
            <person name="Clum A."/>
            <person name="Steindorff A."/>
            <person name="Ohm R."/>
            <person name="Martin F."/>
            <person name="Silar P."/>
            <person name="Natvig D."/>
            <person name="Lalanne C."/>
            <person name="Gautier V."/>
            <person name="Ament-Velasquez S.L."/>
            <person name="Kruys A."/>
            <person name="Hutchinson M.I."/>
            <person name="Powell A.J."/>
            <person name="Barry K."/>
            <person name="Miller A.N."/>
            <person name="Grigoriev I.V."/>
            <person name="Debuchy R."/>
            <person name="Gladieux P."/>
            <person name="Thoren M.H."/>
            <person name="Johannesson H."/>
        </authorList>
    </citation>
    <scope>NUCLEOTIDE SEQUENCE</scope>
    <source>
        <strain evidence="11">8032-3</strain>
    </source>
</reference>
<dbReference type="GO" id="GO:0016491">
    <property type="term" value="F:oxidoreductase activity"/>
    <property type="evidence" value="ECO:0007669"/>
    <property type="project" value="UniProtKB-KW"/>
</dbReference>